<feature type="transmembrane region" description="Helical" evidence="6">
    <location>
        <begin position="178"/>
        <end position="197"/>
    </location>
</feature>
<evidence type="ECO:0000256" key="1">
    <source>
        <dbReference type="ARBA" id="ARBA00004141"/>
    </source>
</evidence>
<dbReference type="InterPro" id="IPR007603">
    <property type="entry name" value="Choline_transptr-like"/>
</dbReference>
<keyword evidence="5 6" id="KW-0472">Membrane</keyword>
<keyword evidence="4 6" id="KW-1133">Transmembrane helix</keyword>
<dbReference type="AlphaFoldDB" id="A0A9N8ZFW6"/>
<reference evidence="7" key="1">
    <citation type="submission" date="2021-06" db="EMBL/GenBank/DDBJ databases">
        <authorList>
            <person name="Kallberg Y."/>
            <person name="Tangrot J."/>
            <person name="Rosling A."/>
        </authorList>
    </citation>
    <scope>NUCLEOTIDE SEQUENCE</scope>
    <source>
        <strain evidence="7">FL966</strain>
    </source>
</reference>
<feature type="transmembrane region" description="Helical" evidence="6">
    <location>
        <begin position="335"/>
        <end position="355"/>
    </location>
</feature>
<name>A0A9N8ZFW6_9GLOM</name>
<gene>
    <name evidence="7" type="ORF">CPELLU_LOCUS2022</name>
</gene>
<keyword evidence="3 6" id="KW-0812">Transmembrane</keyword>
<feature type="transmembrane region" description="Helical" evidence="6">
    <location>
        <begin position="204"/>
        <end position="224"/>
    </location>
</feature>
<keyword evidence="8" id="KW-1185">Reference proteome</keyword>
<dbReference type="Proteomes" id="UP000789759">
    <property type="component" value="Unassembled WGS sequence"/>
</dbReference>
<protein>
    <recommendedName>
        <fullName evidence="6">Protein PNS1</fullName>
    </recommendedName>
</protein>
<proteinExistence type="inferred from homology"/>
<dbReference type="Pfam" id="PF04515">
    <property type="entry name" value="Choline_transpo"/>
    <property type="match status" value="1"/>
</dbReference>
<comment type="caution">
    <text evidence="7">The sequence shown here is derived from an EMBL/GenBank/DDBJ whole genome shotgun (WGS) entry which is preliminary data.</text>
</comment>
<dbReference type="PANTHER" id="PTHR12385:SF88">
    <property type="entry name" value="CHOLINE TRANSPORTER-LIKE PROTEIN CTL1"/>
    <property type="match status" value="1"/>
</dbReference>
<organism evidence="7 8">
    <name type="scientific">Cetraspora pellucida</name>
    <dbReference type="NCBI Taxonomy" id="1433469"/>
    <lineage>
        <taxon>Eukaryota</taxon>
        <taxon>Fungi</taxon>
        <taxon>Fungi incertae sedis</taxon>
        <taxon>Mucoromycota</taxon>
        <taxon>Glomeromycotina</taxon>
        <taxon>Glomeromycetes</taxon>
        <taxon>Diversisporales</taxon>
        <taxon>Gigasporaceae</taxon>
        <taxon>Cetraspora</taxon>
    </lineage>
</organism>
<feature type="transmembrane region" description="Helical" evidence="6">
    <location>
        <begin position="293"/>
        <end position="315"/>
    </location>
</feature>
<evidence type="ECO:0000313" key="8">
    <source>
        <dbReference type="Proteomes" id="UP000789759"/>
    </source>
</evidence>
<feature type="transmembrane region" description="Helical" evidence="6">
    <location>
        <begin position="244"/>
        <end position="264"/>
    </location>
</feature>
<comment type="subcellular location">
    <subcellularLocation>
        <location evidence="6">Cell membrane</location>
        <topology evidence="6">Multi-pass membrane protein</topology>
    </subcellularLocation>
    <subcellularLocation>
        <location evidence="1">Membrane</location>
        <topology evidence="1">Multi-pass membrane protein</topology>
    </subcellularLocation>
</comment>
<comment type="similarity">
    <text evidence="2 6">Belongs to the CTL (choline transporter-like) family.</text>
</comment>
<accession>A0A9N8ZFW6</accession>
<evidence type="ECO:0000313" key="7">
    <source>
        <dbReference type="EMBL" id="CAG8491934.1"/>
    </source>
</evidence>
<comment type="function">
    <text evidence="6">Probably involved in transport through the plasma membrane.</text>
</comment>
<dbReference type="PANTHER" id="PTHR12385">
    <property type="entry name" value="CHOLINE TRANSPORTER-LIKE (SLC FAMILY 44)"/>
    <property type="match status" value="1"/>
</dbReference>
<dbReference type="EMBL" id="CAJVQA010000827">
    <property type="protein sequence ID" value="CAG8491934.1"/>
    <property type="molecule type" value="Genomic_DNA"/>
</dbReference>
<dbReference type="OrthoDB" id="2378483at2759"/>
<comment type="caution">
    <text evidence="6">Lacks conserved residue(s) required for the propagation of feature annotation.</text>
</comment>
<evidence type="ECO:0000256" key="6">
    <source>
        <dbReference type="RuleBase" id="RU368066"/>
    </source>
</evidence>
<evidence type="ECO:0000256" key="4">
    <source>
        <dbReference type="ARBA" id="ARBA00022989"/>
    </source>
</evidence>
<evidence type="ECO:0000256" key="2">
    <source>
        <dbReference type="ARBA" id="ARBA00007168"/>
    </source>
</evidence>
<evidence type="ECO:0000256" key="5">
    <source>
        <dbReference type="ARBA" id="ARBA00023136"/>
    </source>
</evidence>
<sequence length="441" mass="49782">MFSQYAKDFLNRNRESTSSVSSQEPGISLFYSVPTLPAEAEIRESISLQTSRVLYNQYDDDDEYQDQGSEPDATFLTTVPLTTHQTTQTAAEIYRDVPSAIATRISNNTMSEGLLPSSSIPPPLLSGLSHRKFKDPVFAVLFIIGLTAMTITGVALLFTTSSYPFKDPSIIHKSVFFVIRDSSSFSLCSSLAWLFFILSFVQPLVWGMLISVPFVFAAMFVWAFATALTGPLRESGNPDPQDNWLLTLSFIPLFISFGSVIFLYTRRKSVKKTISIIELACEILNANRRVFNISLIILGVYISFTIIWLIFFSRIFLFGHTVQTASSTWMFYQNLYLQIFFVFMYLWTSAVLYNIQRVTLSGVVSDWYFYRHEIEQYSSQDTSDLALSRATASSLGTVCLGGLILSTVRILQYINEFAKKRVSALQLCLQPNYFDGILSLD</sequence>
<dbReference type="GO" id="GO:0022857">
    <property type="term" value="F:transmembrane transporter activity"/>
    <property type="evidence" value="ECO:0007669"/>
    <property type="project" value="UniProtKB-UniRule"/>
</dbReference>
<evidence type="ECO:0000256" key="3">
    <source>
        <dbReference type="ARBA" id="ARBA00022692"/>
    </source>
</evidence>
<feature type="transmembrane region" description="Helical" evidence="6">
    <location>
        <begin position="137"/>
        <end position="158"/>
    </location>
</feature>
<dbReference type="GO" id="GO:0005886">
    <property type="term" value="C:plasma membrane"/>
    <property type="evidence" value="ECO:0007669"/>
    <property type="project" value="UniProtKB-SubCell"/>
</dbReference>